<evidence type="ECO:0000256" key="1">
    <source>
        <dbReference type="SAM" id="Coils"/>
    </source>
</evidence>
<dbReference type="EC" id="1.-.-.-" evidence="2"/>
<keyword evidence="3" id="KW-1185">Reference proteome</keyword>
<sequence length="222" mass="26132">MLRQKIQKLAERVLNISETEIEKTIRNRKIAYQNKFKEVKQKEKEVKEIVDEIEKLYDEWKNQVRRIPKDTANILSQEVIVKIKEIKAQYLEEVLNQLIERYEEKKYSTVTLGLLISLLLNRTVNQYIKEEMEKGKEFKQIEPINVNLNTKKLKNAISLLGYENQEKSYLRITGNAGSWTAYFMKGGKLIIDGKVKGFSLSAFSQNNKGEIWYQGKKIWPQV</sequence>
<evidence type="ECO:0000313" key="2">
    <source>
        <dbReference type="EMBL" id="AMM41678.1"/>
    </source>
</evidence>
<keyword evidence="2" id="KW-0560">Oxidoreductase</keyword>
<dbReference type="KEGG" id="daw:HS1_001884"/>
<dbReference type="Proteomes" id="UP000070560">
    <property type="component" value="Chromosome"/>
</dbReference>
<dbReference type="RefSeq" id="WP_066064484.1">
    <property type="nucleotide sequence ID" value="NZ_CP013015.1"/>
</dbReference>
<dbReference type="InterPro" id="IPR036485">
    <property type="entry name" value="Glu_synth_asu_C_sf"/>
</dbReference>
<protein>
    <submittedName>
        <fullName evidence="2">Protein containing Glutamate synthase, alpha subunit</fullName>
        <ecNumber evidence="2">1.-.-.-</ecNumber>
    </submittedName>
</protein>
<dbReference type="AlphaFoldDB" id="A0A7U4QLR4"/>
<organism evidence="2 3">
    <name type="scientific">Desulfofervidus auxilii</name>
    <dbReference type="NCBI Taxonomy" id="1621989"/>
    <lineage>
        <taxon>Bacteria</taxon>
        <taxon>Pseudomonadati</taxon>
        <taxon>Thermodesulfobacteriota</taxon>
        <taxon>Candidatus Desulfofervidia</taxon>
        <taxon>Candidatus Desulfofervidales</taxon>
        <taxon>Candidatus Desulfofervidaceae</taxon>
        <taxon>Candidatus Desulfofervidus</taxon>
    </lineage>
</organism>
<feature type="coiled-coil region" evidence="1">
    <location>
        <begin position="32"/>
        <end position="63"/>
    </location>
</feature>
<proteinExistence type="predicted"/>
<dbReference type="SUPFAM" id="SSF69336">
    <property type="entry name" value="Alpha subunit of glutamate synthase, C-terminal domain"/>
    <property type="match status" value="1"/>
</dbReference>
<dbReference type="GO" id="GO:0016491">
    <property type="term" value="F:oxidoreductase activity"/>
    <property type="evidence" value="ECO:0007669"/>
    <property type="project" value="UniProtKB-KW"/>
</dbReference>
<evidence type="ECO:0000313" key="3">
    <source>
        <dbReference type="Proteomes" id="UP000070560"/>
    </source>
</evidence>
<name>A0A7U4QLR4_DESA2</name>
<accession>A0A7U4QLR4</accession>
<gene>
    <name evidence="2" type="ORF">HS1_001884</name>
</gene>
<reference evidence="2 3" key="1">
    <citation type="submission" date="2015-10" db="EMBL/GenBank/DDBJ databases">
        <title>Candidatus Desulfofervidus auxilii, a hydrogenotrophic sulfate-reducing bacterium involved in the thermophilic anaerobic oxidation of methane.</title>
        <authorList>
            <person name="Krukenberg V."/>
            <person name="Richter M."/>
            <person name="Wegener G."/>
        </authorList>
    </citation>
    <scope>NUCLEOTIDE SEQUENCE [LARGE SCALE GENOMIC DNA]</scope>
    <source>
        <strain evidence="2 3">HS1</strain>
    </source>
</reference>
<keyword evidence="1" id="KW-0175">Coiled coil</keyword>
<dbReference type="EMBL" id="CP013015">
    <property type="protein sequence ID" value="AMM41678.1"/>
    <property type="molecule type" value="Genomic_DNA"/>
</dbReference>